<dbReference type="GO" id="GO:0035615">
    <property type="term" value="F:clathrin adaptor activity"/>
    <property type="evidence" value="ECO:0007669"/>
    <property type="project" value="InterPro"/>
</dbReference>
<dbReference type="InterPro" id="IPR008152">
    <property type="entry name" value="Clathrin_a/b/g-adaptin_app_Ig"/>
</dbReference>
<dbReference type="PANTHER" id="PTHR22780">
    <property type="entry name" value="ADAPTIN, ALPHA/GAMMA/EPSILON"/>
    <property type="match status" value="1"/>
</dbReference>
<dbReference type="SMART" id="SM00809">
    <property type="entry name" value="Alpha_adaptinC2"/>
    <property type="match status" value="1"/>
</dbReference>
<protein>
    <recommendedName>
        <fullName evidence="8">AP-2 complex subunit alpha</fullName>
    </recommendedName>
</protein>
<dbReference type="EMBL" id="BPVZ01000007">
    <property type="protein sequence ID" value="GKU93931.1"/>
    <property type="molecule type" value="Genomic_DNA"/>
</dbReference>
<evidence type="ECO:0000313" key="12">
    <source>
        <dbReference type="EMBL" id="GKU93931.1"/>
    </source>
</evidence>
<gene>
    <name evidence="12" type="ORF">SLEP1_g7482</name>
</gene>
<evidence type="ECO:0000256" key="1">
    <source>
        <dbReference type="ARBA" id="ARBA00004277"/>
    </source>
</evidence>
<evidence type="ECO:0000256" key="8">
    <source>
        <dbReference type="PIRNR" id="PIRNR037091"/>
    </source>
</evidence>
<evidence type="ECO:0000256" key="6">
    <source>
        <dbReference type="ARBA" id="ARBA00023176"/>
    </source>
</evidence>
<dbReference type="InterPro" id="IPR016024">
    <property type="entry name" value="ARM-type_fold"/>
</dbReference>
<feature type="domain" description="Clathrin adaptor alpha/beta/gamma-adaptin appendage Ig-like subdomain" evidence="11">
    <location>
        <begin position="752"/>
        <end position="861"/>
    </location>
</feature>
<dbReference type="Pfam" id="PF02883">
    <property type="entry name" value="Alpha_adaptinC2"/>
    <property type="match status" value="1"/>
</dbReference>
<evidence type="ECO:0000256" key="4">
    <source>
        <dbReference type="ARBA" id="ARBA00022927"/>
    </source>
</evidence>
<evidence type="ECO:0000256" key="7">
    <source>
        <dbReference type="ARBA" id="ARBA00054328"/>
    </source>
</evidence>
<dbReference type="InterPro" id="IPR002553">
    <property type="entry name" value="Clathrin/coatomer_adapt-like_N"/>
</dbReference>
<dbReference type="InterPro" id="IPR011989">
    <property type="entry name" value="ARM-like"/>
</dbReference>
<dbReference type="Pfam" id="PF01602">
    <property type="entry name" value="Adaptin_N"/>
    <property type="match status" value="1"/>
</dbReference>
<sequence length="1030" mass="114504">MAMHGMRGLSVFISDIRNCSNKEQERLRVDKELGNIRTRFKNEKGLTPYEKKKYVWKMLYVHMLGYDVDFGHMEAVSLISAPKYPEKQVGYIVTSCLLNENHDFLRLAINTVRNDIIGRNETFQCLALTMVGNIGGREFAESLAPDVQKLLLSSSCRPLVRKKAALCLLRLYRKNPDVVNVDGWADRMAQLLDERDLGVLTSSMSLFVALVSNNHEAYWTCLPKCVKILERLARNQDVPQEYTYYGIPSPWLQVKTMRALQYFPTIEDPNTRRVLFEVLQRILMGTDVVKNVNKNNASHAVLFEALALVMHLDAEKEMMSQCVALLGKFIAVREPNIRYLGLENMTRMLMVTDVQDIIKRYQAQIIASLKDPDISIRRRALDLLYGMCDVSNAKDIVEELLQYLSTADFAMREELSLKAAILAEKFAPDLSWYVNVILQLIDKAGDFISDDIWFRVVQFVTNNEDLQPYAAAKAREYLDKPAVHETMVKVSAYILGEFGHLLARRPGCSPKEIFNVIHEKHPTVSTSTIPILLSAYAKILMHTHPPDPELRNQIWAIFNKYESCIDVEIQQRAAEYFAMSRKGDALMDILAEMPKFPERQSALIKKAEDAEIDAAEQSAIKLRAQQQMSNALVVTNQSPANETPPPPVNQLGLVKMPSISSNLDHSSADQTLSVANGTLTTVDPQPPSADLLADILGPLAIEGPPGAAVQSEHNVVSEMEGVPNVADGAAIVPVGEETNSLQPIGNIAERFHALCLKDSGVLYEDPYIQIGIKAEWRAHHGRLVLFLGNKNTSPLVSVQALILPPAHLKVELSLVPETIPPRAQVQCPLEVVNLRPSRDVAVLDFSYKFGTNMVNVKLRLPAVLNKFLQPIPVSAEEFFPQWRSLSGPPLKLQEVVRGVRPLPLLEMANQLNCCRLMICPGLDPNPNNLVASTTFYSESTRAMLCLVRIETDPADRTQLRVTIASGDPTLTFELKEFIKEQLIDIPVAPHGPGPATPLTPAPTPAAAPPASLAVQPTAANDPGALLAGLL</sequence>
<keyword evidence="3 8" id="KW-0254">Endocytosis</keyword>
<keyword evidence="4 8" id="KW-0653">Protein transport</keyword>
<dbReference type="Proteomes" id="UP001054252">
    <property type="component" value="Unassembled WGS sequence"/>
</dbReference>
<dbReference type="PIRSF" id="PIRSF037091">
    <property type="entry name" value="AP2_complex_alpha"/>
    <property type="match status" value="1"/>
</dbReference>
<feature type="binding site" evidence="9">
    <location>
        <begin position="53"/>
        <end position="57"/>
    </location>
    <ligand>
        <name>a 1,2-diacyl-sn-glycero-3-phospho-(1D-myo-inositol-3,4,5-trisphosphate)</name>
        <dbReference type="ChEBI" id="CHEBI:57836"/>
    </ligand>
</feature>
<comment type="subcellular location">
    <subcellularLocation>
        <location evidence="1">Membrane</location>
        <location evidence="1">Coated pit</location>
        <topology evidence="1">Peripheral membrane protein</topology>
        <orientation evidence="1">Cytoplasmic side</orientation>
    </subcellularLocation>
</comment>
<feature type="region of interest" description="Disordered" evidence="10">
    <location>
        <begin position="989"/>
        <end position="1016"/>
    </location>
</feature>
<accession>A0AAV5I6V0</accession>
<feature type="compositionally biased region" description="Pro residues" evidence="10">
    <location>
        <begin position="989"/>
        <end position="1007"/>
    </location>
</feature>
<dbReference type="InterPro" id="IPR050840">
    <property type="entry name" value="Adaptor_Complx_Large_Subunit"/>
</dbReference>
<keyword evidence="5 8" id="KW-0472">Membrane</keyword>
<keyword evidence="13" id="KW-1185">Reference proteome</keyword>
<dbReference type="GO" id="GO:0030122">
    <property type="term" value="C:AP-2 adaptor complex"/>
    <property type="evidence" value="ECO:0007669"/>
    <property type="project" value="InterPro"/>
</dbReference>
<proteinExistence type="inferred from homology"/>
<comment type="subunit">
    <text evidence="8">Adaptor protein complex 2 (AP-2) is a heterotetramer composed of two large adaptins (alpha-type and beta-type subunits), a medium adaptin (mu-type subunit) and a small adaptin (sigma-type subunit).</text>
</comment>
<evidence type="ECO:0000256" key="3">
    <source>
        <dbReference type="ARBA" id="ARBA00022583"/>
    </source>
</evidence>
<dbReference type="InterPro" id="IPR012295">
    <property type="entry name" value="TBP_dom_sf"/>
</dbReference>
<comment type="similarity">
    <text evidence="8">Belongs to the adaptor complexes large subunit family.</text>
</comment>
<dbReference type="Gene3D" id="1.25.10.10">
    <property type="entry name" value="Leucine-rich Repeat Variant"/>
    <property type="match status" value="1"/>
</dbReference>
<evidence type="ECO:0000313" key="13">
    <source>
        <dbReference type="Proteomes" id="UP001054252"/>
    </source>
</evidence>
<organism evidence="12 13">
    <name type="scientific">Rubroshorea leprosula</name>
    <dbReference type="NCBI Taxonomy" id="152421"/>
    <lineage>
        <taxon>Eukaryota</taxon>
        <taxon>Viridiplantae</taxon>
        <taxon>Streptophyta</taxon>
        <taxon>Embryophyta</taxon>
        <taxon>Tracheophyta</taxon>
        <taxon>Spermatophyta</taxon>
        <taxon>Magnoliopsida</taxon>
        <taxon>eudicotyledons</taxon>
        <taxon>Gunneridae</taxon>
        <taxon>Pentapetalae</taxon>
        <taxon>rosids</taxon>
        <taxon>malvids</taxon>
        <taxon>Malvales</taxon>
        <taxon>Dipterocarpaceae</taxon>
        <taxon>Rubroshorea</taxon>
    </lineage>
</organism>
<dbReference type="AlphaFoldDB" id="A0AAV5I6V0"/>
<feature type="binding site" evidence="9">
    <location>
        <position position="49"/>
    </location>
    <ligand>
        <name>a 1,2-diacyl-sn-glycero-3-phospho-(1D-myo-inositol-3,4,5-trisphosphate)</name>
        <dbReference type="ChEBI" id="CHEBI:57836"/>
    </ligand>
</feature>
<keyword evidence="2 8" id="KW-0813">Transport</keyword>
<evidence type="ECO:0000256" key="5">
    <source>
        <dbReference type="ARBA" id="ARBA00023136"/>
    </source>
</evidence>
<comment type="caution">
    <text evidence="12">The sequence shown here is derived from an EMBL/GenBank/DDBJ whole genome shotgun (WGS) entry which is preliminary data.</text>
</comment>
<name>A0AAV5I6V0_9ROSI</name>
<dbReference type="InterPro" id="IPR017104">
    <property type="entry name" value="AP2_complex_asu"/>
</dbReference>
<dbReference type="GO" id="GO:0006886">
    <property type="term" value="P:intracellular protein transport"/>
    <property type="evidence" value="ECO:0007669"/>
    <property type="project" value="UniProtKB-UniRule"/>
</dbReference>
<comment type="function">
    <text evidence="7">Subunit of the adaptor protein complex 2 (AP-2). Adaptor protein complexes function in protein transport via transport vesicles in different membrane traffic pathways. Adaptor protein complexes are vesicle coat components and appear to be involved in cargo selection and vesicle formation. AP-2 is involved in clathrin-dependent endocytosis in which cargo proteins are incorporated into vesicles surrounded by clathrin (clathrin-coated vesicles, CCVs) which are destined for fusion with the early endosome. The complex binds polyphosphoinositides.</text>
</comment>
<feature type="binding site" evidence="9">
    <location>
        <begin position="7"/>
        <end position="8"/>
    </location>
    <ligand>
        <name>a 1,2-diacyl-sn-glycero-3-phospho-(1D-myo-inositol-3,4,5-trisphosphate)</name>
        <dbReference type="ChEBI" id="CHEBI:57836"/>
    </ligand>
</feature>
<dbReference type="GO" id="GO:0072583">
    <property type="term" value="P:clathrin-dependent endocytosis"/>
    <property type="evidence" value="ECO:0007669"/>
    <property type="project" value="InterPro"/>
</dbReference>
<keyword evidence="6 8" id="KW-0168">Coated pit</keyword>
<dbReference type="SUPFAM" id="SSF55711">
    <property type="entry name" value="Subdomain of clathrin and coatomer appendage domain"/>
    <property type="match status" value="1"/>
</dbReference>
<dbReference type="Pfam" id="PF02296">
    <property type="entry name" value="Alpha_adaptin_C"/>
    <property type="match status" value="1"/>
</dbReference>
<evidence type="ECO:0000259" key="11">
    <source>
        <dbReference type="SMART" id="SM00809"/>
    </source>
</evidence>
<evidence type="ECO:0000256" key="10">
    <source>
        <dbReference type="SAM" id="MobiDB-lite"/>
    </source>
</evidence>
<dbReference type="Gene3D" id="2.60.40.1230">
    <property type="match status" value="1"/>
</dbReference>
<dbReference type="FunFam" id="1.25.10.10:FF:000020">
    <property type="entry name" value="AP-2 complex subunit alpha"/>
    <property type="match status" value="1"/>
</dbReference>
<dbReference type="Gene3D" id="3.30.310.10">
    <property type="entry name" value="TATA-Binding Protein"/>
    <property type="match status" value="1"/>
</dbReference>
<dbReference type="InterPro" id="IPR009028">
    <property type="entry name" value="Coatomer/calthrin_app_sub_C"/>
</dbReference>
<dbReference type="SUPFAM" id="SSF49348">
    <property type="entry name" value="Clathrin adaptor appendage domain"/>
    <property type="match status" value="1"/>
</dbReference>
<dbReference type="InterPro" id="IPR003164">
    <property type="entry name" value="Clathrin_a-adaptin_app_sub_C"/>
</dbReference>
<dbReference type="SUPFAM" id="SSF48371">
    <property type="entry name" value="ARM repeat"/>
    <property type="match status" value="1"/>
</dbReference>
<evidence type="ECO:0000256" key="2">
    <source>
        <dbReference type="ARBA" id="ARBA00022448"/>
    </source>
</evidence>
<reference evidence="12 13" key="1">
    <citation type="journal article" date="2021" name="Commun. Biol.">
        <title>The genome of Shorea leprosula (Dipterocarpaceae) highlights the ecological relevance of drought in aseasonal tropical rainforests.</title>
        <authorList>
            <person name="Ng K.K.S."/>
            <person name="Kobayashi M.J."/>
            <person name="Fawcett J.A."/>
            <person name="Hatakeyama M."/>
            <person name="Paape T."/>
            <person name="Ng C.H."/>
            <person name="Ang C.C."/>
            <person name="Tnah L.H."/>
            <person name="Lee C.T."/>
            <person name="Nishiyama T."/>
            <person name="Sese J."/>
            <person name="O'Brien M.J."/>
            <person name="Copetti D."/>
            <person name="Mohd Noor M.I."/>
            <person name="Ong R.C."/>
            <person name="Putra M."/>
            <person name="Sireger I.Z."/>
            <person name="Indrioko S."/>
            <person name="Kosugi Y."/>
            <person name="Izuno A."/>
            <person name="Isagi Y."/>
            <person name="Lee S.L."/>
            <person name="Shimizu K.K."/>
        </authorList>
    </citation>
    <scope>NUCLEOTIDE SEQUENCE [LARGE SCALE GENOMIC DNA]</scope>
    <source>
        <strain evidence="12">214</strain>
    </source>
</reference>
<dbReference type="InterPro" id="IPR013041">
    <property type="entry name" value="Clathrin_app_Ig-like_sf"/>
</dbReference>
<evidence type="ECO:0000256" key="9">
    <source>
        <dbReference type="PIRSR" id="PIRSR037091-1"/>
    </source>
</evidence>